<dbReference type="InterPro" id="IPR006300">
    <property type="entry name" value="FlgB"/>
</dbReference>
<evidence type="ECO:0000313" key="7">
    <source>
        <dbReference type="EMBL" id="MFC3913462.1"/>
    </source>
</evidence>
<evidence type="ECO:0000256" key="1">
    <source>
        <dbReference type="ARBA" id="ARBA00004117"/>
    </source>
</evidence>
<comment type="subcellular location">
    <subcellularLocation>
        <location evidence="1 6">Bacterial flagellum basal body</location>
    </subcellularLocation>
</comment>
<dbReference type="NCBIfam" id="TIGR01396">
    <property type="entry name" value="FlgB"/>
    <property type="match status" value="1"/>
</dbReference>
<evidence type="ECO:0000256" key="2">
    <source>
        <dbReference type="ARBA" id="ARBA00009677"/>
    </source>
</evidence>
<comment type="function">
    <text evidence="5 6">Structural component of flagellum, the bacterial motility apparatus. Part of the rod structure of flagellar basal body.</text>
</comment>
<reference evidence="8" key="1">
    <citation type="journal article" date="2019" name="Int. J. Syst. Evol. Microbiol.">
        <title>The Global Catalogue of Microorganisms (GCM) 10K type strain sequencing project: providing services to taxonomists for standard genome sequencing and annotation.</title>
        <authorList>
            <consortium name="The Broad Institute Genomics Platform"/>
            <consortium name="The Broad Institute Genome Sequencing Center for Infectious Disease"/>
            <person name="Wu L."/>
            <person name="Ma J."/>
        </authorList>
    </citation>
    <scope>NUCLEOTIDE SEQUENCE [LARGE SCALE GENOMIC DNA]</scope>
    <source>
        <strain evidence="8">CCUG 54939</strain>
    </source>
</reference>
<evidence type="ECO:0000256" key="4">
    <source>
        <dbReference type="ARBA" id="ARBA00023143"/>
    </source>
</evidence>
<keyword evidence="7" id="KW-0966">Cell projection</keyword>
<protein>
    <recommendedName>
        <fullName evidence="3 6">Flagellar basal body rod protein FlgB</fullName>
    </recommendedName>
</protein>
<sequence>MSLNFDKALGVHPYALQLRAERAQIIAGNLANVETPGYLARDVDYQQILADVARRVEQGQSGSDLGAGLNQALASPAYRVPYQTAADGNTAELGVEQAKFGNNAMDFQTSLTFLNLKISGLAKAIEGR</sequence>
<keyword evidence="7" id="KW-0282">Flagellum</keyword>
<evidence type="ECO:0000313" key="8">
    <source>
        <dbReference type="Proteomes" id="UP001595692"/>
    </source>
</evidence>
<comment type="caution">
    <text evidence="7">The sequence shown here is derived from an EMBL/GenBank/DDBJ whole genome shotgun (WGS) entry which is preliminary data.</text>
</comment>
<accession>A0ABV8CMP7</accession>
<dbReference type="PIRSF" id="PIRSF002889">
    <property type="entry name" value="Rod_FlgB"/>
    <property type="match status" value="1"/>
</dbReference>
<keyword evidence="8" id="KW-1185">Reference proteome</keyword>
<keyword evidence="7" id="KW-0969">Cilium</keyword>
<name>A0ABV8CMP7_9GAMM</name>
<dbReference type="RefSeq" id="WP_377151802.1">
    <property type="nucleotide sequence ID" value="NZ_JBHSAF010000007.1"/>
</dbReference>
<dbReference type="EMBL" id="JBHSAF010000007">
    <property type="protein sequence ID" value="MFC3913462.1"/>
    <property type="molecule type" value="Genomic_DNA"/>
</dbReference>
<gene>
    <name evidence="7" type="primary">flgB</name>
    <name evidence="7" type="ORF">ACFOSS_08295</name>
</gene>
<evidence type="ECO:0000256" key="3">
    <source>
        <dbReference type="ARBA" id="ARBA00014376"/>
    </source>
</evidence>
<evidence type="ECO:0000256" key="6">
    <source>
        <dbReference type="PIRNR" id="PIRNR002889"/>
    </source>
</evidence>
<dbReference type="Proteomes" id="UP001595692">
    <property type="component" value="Unassembled WGS sequence"/>
</dbReference>
<comment type="subunit">
    <text evidence="6">The basal body constitutes a major portion of the flagellar organelle and consists of a number of rings mounted on a central rod.</text>
</comment>
<keyword evidence="4 6" id="KW-0975">Bacterial flagellum</keyword>
<organism evidence="7 8">
    <name type="scientific">Pseudaeromonas sharmana</name>
    <dbReference type="NCBI Taxonomy" id="328412"/>
    <lineage>
        <taxon>Bacteria</taxon>
        <taxon>Pseudomonadati</taxon>
        <taxon>Pseudomonadota</taxon>
        <taxon>Gammaproteobacteria</taxon>
        <taxon>Aeromonadales</taxon>
        <taxon>Aeromonadaceae</taxon>
        <taxon>Pseudaeromonas</taxon>
    </lineage>
</organism>
<comment type="similarity">
    <text evidence="2 6">Belongs to the flagella basal body rod proteins family.</text>
</comment>
<evidence type="ECO:0000256" key="5">
    <source>
        <dbReference type="ARBA" id="ARBA00024934"/>
    </source>
</evidence>
<proteinExistence type="inferred from homology"/>